<dbReference type="EMBL" id="JACHEK010000001">
    <property type="protein sequence ID" value="MBB6142670.1"/>
    <property type="molecule type" value="Genomic_DNA"/>
</dbReference>
<name>A0A841JNE9_9BACT</name>
<organism evidence="1 2">
    <name type="scientific">Silvibacterium bohemicum</name>
    <dbReference type="NCBI Taxonomy" id="1577686"/>
    <lineage>
        <taxon>Bacteria</taxon>
        <taxon>Pseudomonadati</taxon>
        <taxon>Acidobacteriota</taxon>
        <taxon>Terriglobia</taxon>
        <taxon>Terriglobales</taxon>
        <taxon>Acidobacteriaceae</taxon>
        <taxon>Silvibacterium</taxon>
    </lineage>
</organism>
<proteinExistence type="predicted"/>
<evidence type="ECO:0000313" key="2">
    <source>
        <dbReference type="Proteomes" id="UP000538666"/>
    </source>
</evidence>
<comment type="caution">
    <text evidence="1">The sequence shown here is derived from an EMBL/GenBank/DDBJ whole genome shotgun (WGS) entry which is preliminary data.</text>
</comment>
<accession>A0A841JNE9</accession>
<dbReference type="AlphaFoldDB" id="A0A841JNE9"/>
<dbReference type="Proteomes" id="UP000538666">
    <property type="component" value="Unassembled WGS sequence"/>
</dbReference>
<evidence type="ECO:0000313" key="1">
    <source>
        <dbReference type="EMBL" id="MBB6142670.1"/>
    </source>
</evidence>
<sequence length="58" mass="6375">MNADIRPALRQLRKAPEFAPTTVLTLAIVRTLRVGVIAALVPARRALAVDPMILLRDE</sequence>
<keyword evidence="2" id="KW-1185">Reference proteome</keyword>
<dbReference type="RefSeq" id="WP_156185760.1">
    <property type="nucleotide sequence ID" value="NZ_JACHEK010000001.1"/>
</dbReference>
<protein>
    <submittedName>
        <fullName evidence="1">ABC-type antimicrobial peptide transport system permease subunit</fullName>
    </submittedName>
</protein>
<reference evidence="1 2" key="1">
    <citation type="submission" date="2020-08" db="EMBL/GenBank/DDBJ databases">
        <title>Genomic Encyclopedia of Type Strains, Phase IV (KMG-IV): sequencing the most valuable type-strain genomes for metagenomic binning, comparative biology and taxonomic classification.</title>
        <authorList>
            <person name="Goeker M."/>
        </authorList>
    </citation>
    <scope>NUCLEOTIDE SEQUENCE [LARGE SCALE GENOMIC DNA]</scope>
    <source>
        <strain evidence="1 2">DSM 103733</strain>
    </source>
</reference>
<gene>
    <name evidence="1" type="ORF">HNQ77_000608</name>
</gene>